<keyword evidence="4" id="KW-1185">Reference proteome</keyword>
<feature type="region of interest" description="Disordered" evidence="1">
    <location>
        <begin position="700"/>
        <end position="735"/>
    </location>
</feature>
<dbReference type="Proteomes" id="UP001291653">
    <property type="component" value="Unassembled WGS sequence"/>
</dbReference>
<name>A0ABQ5NZS8_9ACTN</name>
<comment type="caution">
    <text evidence="3">The sequence shown here is derived from an EMBL/GenBank/DDBJ whole genome shotgun (WGS) entry which is preliminary data.</text>
</comment>
<dbReference type="InterPro" id="IPR045446">
    <property type="entry name" value="VMAP-M2"/>
</dbReference>
<reference evidence="3 4" key="1">
    <citation type="submission" date="2022-10" db="EMBL/GenBank/DDBJ databases">
        <title>Draft genome sequence of Streptomyces sp. YSPA8.</title>
        <authorList>
            <person name="Moriuchi R."/>
            <person name="Dohra H."/>
            <person name="Yamamura H."/>
            <person name="Kodani S."/>
        </authorList>
    </citation>
    <scope>NUCLEOTIDE SEQUENCE [LARGE SCALE GENOMIC DNA]</scope>
    <source>
        <strain evidence="3 4">YSPA8</strain>
    </source>
</reference>
<evidence type="ECO:0000313" key="3">
    <source>
        <dbReference type="EMBL" id="GLF95853.1"/>
    </source>
</evidence>
<evidence type="ECO:0000256" key="1">
    <source>
        <dbReference type="SAM" id="MobiDB-lite"/>
    </source>
</evidence>
<proteinExistence type="predicted"/>
<feature type="compositionally biased region" description="Pro residues" evidence="1">
    <location>
        <begin position="700"/>
        <end position="728"/>
    </location>
</feature>
<accession>A0ABQ5NZS8</accession>
<dbReference type="EMBL" id="BSBI01000006">
    <property type="protein sequence ID" value="GLF95853.1"/>
    <property type="molecule type" value="Genomic_DNA"/>
</dbReference>
<protein>
    <submittedName>
        <fullName evidence="3">Caspase family protein</fullName>
    </submittedName>
</protein>
<sequence length="735" mass="76961">MRHVLVVASQCAAEEELPGLAEVADGVFGALTDPRVGGCVESPVPGAARMRAGAADRREVDGAVREAILRAGAAGAVLVLVFIGHGQAPDDAATLHFLARDSRPGEMAGAVDVGALLAAAADQPGVDGVIALLDTCQAAAGAPGGPALTGGYAQGLKRVAVLMAATARRPAYDLDFSRELTALLRRGVPDAGPLLSPRTVKAGLGERLLRQDTTYLEYDGDPGAPATGLWLARNTRHSVSTTGALGPLGAAELHDALAEWTQADPGTAWTPDALDRLARSAAASLDPAALRVRETAEALLAAVATGRFLTDWATGLSTPHLRTAIVTVNRMAAAPGTPPLAPPAAVGGSELLRHLLEFAVLRTTPALLSGGPGASGGPGGALARCVVAVAGACGLDPGDPAVLGWARGADAVIALNDAREAYAGLREDHVPRLVISLHAAPVDWPESLAGFLRVGDRARHQREFACVPTRSGVEERLPEIVEWAESLLPAGEPLRHVDIAAPSAVLAEWHPEHVPTGLYELGADRTVTLRWARRLGVPRRLRGINGEARRRLALLDAGPTGGEAPVDWLDPVTAQDTTALKGLLRMRRFQRAIGVDHRPAPPRLAELLETLLPYTPVLFWPGAGEGRAGDAHRDCLGLLWPRLPAGFGEAYQRRRLADAGVPAPHLPPAEQRLLDALAELRTVWHDRDWLDFCLWYEGAAPPPEPASPEPASPEPPPTGPTPPEPTPTSTPEDPT</sequence>
<organism evidence="3 4">
    <name type="scientific">Streptomyces yaizuensis</name>
    <dbReference type="NCBI Taxonomy" id="2989713"/>
    <lineage>
        <taxon>Bacteria</taxon>
        <taxon>Bacillati</taxon>
        <taxon>Actinomycetota</taxon>
        <taxon>Actinomycetes</taxon>
        <taxon>Kitasatosporales</taxon>
        <taxon>Streptomycetaceae</taxon>
        <taxon>Streptomyces</taxon>
    </lineage>
</organism>
<feature type="domain" description="vWA-MoxR associated protein middle region 2" evidence="2">
    <location>
        <begin position="191"/>
        <end position="418"/>
    </location>
</feature>
<evidence type="ECO:0000259" key="2">
    <source>
        <dbReference type="Pfam" id="PF19965"/>
    </source>
</evidence>
<gene>
    <name evidence="3" type="ORF">SYYSPA8_16170</name>
</gene>
<evidence type="ECO:0000313" key="4">
    <source>
        <dbReference type="Proteomes" id="UP001291653"/>
    </source>
</evidence>
<dbReference type="Pfam" id="PF19965">
    <property type="entry name" value="VMAP-M2"/>
    <property type="match status" value="1"/>
</dbReference>
<dbReference type="RefSeq" id="WP_323447904.1">
    <property type="nucleotide sequence ID" value="NZ_BSBI01000006.1"/>
</dbReference>